<accession>A0A438H2K3</accession>
<feature type="compositionally biased region" description="Basic and acidic residues" evidence="1">
    <location>
        <begin position="10"/>
        <end position="26"/>
    </location>
</feature>
<dbReference type="Proteomes" id="UP000288805">
    <property type="component" value="Unassembled WGS sequence"/>
</dbReference>
<protein>
    <submittedName>
        <fullName evidence="2">Uncharacterized protein</fullName>
    </submittedName>
</protein>
<reference evidence="2 3" key="1">
    <citation type="journal article" date="2018" name="PLoS Genet.">
        <title>Population sequencing reveals clonal diversity and ancestral inbreeding in the grapevine cultivar Chardonnay.</title>
        <authorList>
            <person name="Roach M.J."/>
            <person name="Johnson D.L."/>
            <person name="Bohlmann J."/>
            <person name="van Vuuren H.J."/>
            <person name="Jones S.J."/>
            <person name="Pretorius I.S."/>
            <person name="Schmidt S.A."/>
            <person name="Borneman A.R."/>
        </authorList>
    </citation>
    <scope>NUCLEOTIDE SEQUENCE [LARGE SCALE GENOMIC DNA]</scope>
    <source>
        <strain evidence="3">cv. Chardonnay</strain>
        <tissue evidence="2">Leaf</tissue>
    </source>
</reference>
<name>A0A438H2K3_VITVI</name>
<evidence type="ECO:0000313" key="2">
    <source>
        <dbReference type="EMBL" id="RVW78517.1"/>
    </source>
</evidence>
<comment type="caution">
    <text evidence="2">The sequence shown here is derived from an EMBL/GenBank/DDBJ whole genome shotgun (WGS) entry which is preliminary data.</text>
</comment>
<evidence type="ECO:0000256" key="1">
    <source>
        <dbReference type="SAM" id="MobiDB-lite"/>
    </source>
</evidence>
<organism evidence="2 3">
    <name type="scientific">Vitis vinifera</name>
    <name type="common">Grape</name>
    <dbReference type="NCBI Taxonomy" id="29760"/>
    <lineage>
        <taxon>Eukaryota</taxon>
        <taxon>Viridiplantae</taxon>
        <taxon>Streptophyta</taxon>
        <taxon>Embryophyta</taxon>
        <taxon>Tracheophyta</taxon>
        <taxon>Spermatophyta</taxon>
        <taxon>Magnoliopsida</taxon>
        <taxon>eudicotyledons</taxon>
        <taxon>Gunneridae</taxon>
        <taxon>Pentapetalae</taxon>
        <taxon>rosids</taxon>
        <taxon>Vitales</taxon>
        <taxon>Vitaceae</taxon>
        <taxon>Viteae</taxon>
        <taxon>Vitis</taxon>
    </lineage>
</organism>
<feature type="region of interest" description="Disordered" evidence="1">
    <location>
        <begin position="1"/>
        <end position="60"/>
    </location>
</feature>
<dbReference type="EMBL" id="QGNW01000294">
    <property type="protein sequence ID" value="RVW78517.1"/>
    <property type="molecule type" value="Genomic_DNA"/>
</dbReference>
<sequence>MVSSHSNKRKHDEFASKSGDRSKGKELNLTPIHEDEELDELGGFESGNFPTLDTLDEDDDDIGDDDLRKDLAIELEEQVSLEVKSFNRPSKEEVSSNNLFSKLASFNSLVGMSIEGFEKEIFSLLRKMETRKGHGIYLFDHQSNPRLRRVLWNPWQSNGKLRKMKNRSFEVLCHKHIRNFAPPTFHPDVSHSEFCSADIPPGCLTSGILLSRHSTRMSHIRNSAPPTFHPDISHPAPDAGWERRAFQLSRLDISGSSDSAHPESFVAILHSVAVFS</sequence>
<gene>
    <name evidence="2" type="ORF">CK203_049820</name>
</gene>
<proteinExistence type="predicted"/>
<evidence type="ECO:0000313" key="3">
    <source>
        <dbReference type="Proteomes" id="UP000288805"/>
    </source>
</evidence>
<dbReference type="AlphaFoldDB" id="A0A438H2K3"/>